<feature type="compositionally biased region" description="Basic and acidic residues" evidence="1">
    <location>
        <begin position="96"/>
        <end position="116"/>
    </location>
</feature>
<evidence type="ECO:0000313" key="3">
    <source>
        <dbReference type="Proteomes" id="UP001430953"/>
    </source>
</evidence>
<accession>A0AAW2EKN6</accession>
<feature type="compositionally biased region" description="Polar residues" evidence="1">
    <location>
        <begin position="160"/>
        <end position="184"/>
    </location>
</feature>
<keyword evidence="3" id="KW-1185">Reference proteome</keyword>
<dbReference type="AlphaFoldDB" id="A0AAW2EKN6"/>
<reference evidence="2 3" key="1">
    <citation type="submission" date="2023-03" db="EMBL/GenBank/DDBJ databases">
        <title>High recombination rates correlate with genetic variation in Cardiocondyla obscurior ants.</title>
        <authorList>
            <person name="Errbii M."/>
        </authorList>
    </citation>
    <scope>NUCLEOTIDE SEQUENCE [LARGE SCALE GENOMIC DNA]</scope>
    <source>
        <strain evidence="2">Alpha-2009</strain>
        <tissue evidence="2">Whole body</tissue>
    </source>
</reference>
<evidence type="ECO:0000313" key="2">
    <source>
        <dbReference type="EMBL" id="KAL0102397.1"/>
    </source>
</evidence>
<name>A0AAW2EKN6_9HYME</name>
<proteinExistence type="predicted"/>
<feature type="compositionally biased region" description="Polar residues" evidence="1">
    <location>
        <begin position="79"/>
        <end position="95"/>
    </location>
</feature>
<comment type="caution">
    <text evidence="2">The sequence shown here is derived from an EMBL/GenBank/DDBJ whole genome shotgun (WGS) entry which is preliminary data.</text>
</comment>
<gene>
    <name evidence="2" type="ORF">PUN28_017974</name>
</gene>
<feature type="region of interest" description="Disordered" evidence="1">
    <location>
        <begin position="11"/>
        <end position="197"/>
    </location>
</feature>
<protein>
    <submittedName>
        <fullName evidence="2">Uncharacterized protein</fullName>
    </submittedName>
</protein>
<dbReference type="Proteomes" id="UP001430953">
    <property type="component" value="Unassembled WGS sequence"/>
</dbReference>
<evidence type="ECO:0000256" key="1">
    <source>
        <dbReference type="SAM" id="MobiDB-lite"/>
    </source>
</evidence>
<dbReference type="EMBL" id="JADYXP020000022">
    <property type="protein sequence ID" value="KAL0102397.1"/>
    <property type="molecule type" value="Genomic_DNA"/>
</dbReference>
<sequence length="274" mass="30906">MTDPDVLEIFGNLDDLSDSSSETQAIPVVDTGPPRKNRVPRVGSSVQRGDATQKRHVKRLQEPPPLRPSQGRRPVTHKAGSTRQHSHQAVNTATTRLDERIEKGWRRPPPRPREASPARPRTATRSRDPRNQWQTTPVTEPSPRYDPPRPAPQQWQQRPTTYGQASPTWNQAGPSRVPTHQDQGYHTPPAPTRIPTQTVHPVTSCGAILQDDRASQDSPFTRIKLPSDEIVEVPVSAIWKNRKFRARTEGGRWLLRFEPDGSLRTCRKMSEDAP</sequence>
<organism evidence="2 3">
    <name type="scientific">Cardiocondyla obscurior</name>
    <dbReference type="NCBI Taxonomy" id="286306"/>
    <lineage>
        <taxon>Eukaryota</taxon>
        <taxon>Metazoa</taxon>
        <taxon>Ecdysozoa</taxon>
        <taxon>Arthropoda</taxon>
        <taxon>Hexapoda</taxon>
        <taxon>Insecta</taxon>
        <taxon>Pterygota</taxon>
        <taxon>Neoptera</taxon>
        <taxon>Endopterygota</taxon>
        <taxon>Hymenoptera</taxon>
        <taxon>Apocrita</taxon>
        <taxon>Aculeata</taxon>
        <taxon>Formicoidea</taxon>
        <taxon>Formicidae</taxon>
        <taxon>Myrmicinae</taxon>
        <taxon>Cardiocondyla</taxon>
    </lineage>
</organism>